<evidence type="ECO:0008006" key="4">
    <source>
        <dbReference type="Google" id="ProtNLM"/>
    </source>
</evidence>
<dbReference type="Gene3D" id="3.40.50.720">
    <property type="entry name" value="NAD(P)-binding Rossmann-like Domain"/>
    <property type="match status" value="1"/>
</dbReference>
<dbReference type="Pfam" id="PF00106">
    <property type="entry name" value="adh_short"/>
    <property type="match status" value="1"/>
</dbReference>
<keyword evidence="3" id="KW-1185">Reference proteome</keyword>
<proteinExistence type="predicted"/>
<gene>
    <name evidence="2" type="ORF">SLS60_002203</name>
</gene>
<protein>
    <recommendedName>
        <fullName evidence="4">NAD(P)-binding protein</fullName>
    </recommendedName>
</protein>
<accession>A0ABR3S1H8</accession>
<dbReference type="Proteomes" id="UP001521785">
    <property type="component" value="Unassembled WGS sequence"/>
</dbReference>
<dbReference type="InterPro" id="IPR020904">
    <property type="entry name" value="Sc_DH/Rdtase_CS"/>
</dbReference>
<name>A0ABR3S1H8_9PLEO</name>
<dbReference type="PANTHER" id="PTHR45458">
    <property type="entry name" value="SHORT-CHAIN DEHYDROGENASE/REDUCTASE SDR"/>
    <property type="match status" value="1"/>
</dbReference>
<dbReference type="EMBL" id="JAKJXO020000002">
    <property type="protein sequence ID" value="KAL1610534.1"/>
    <property type="molecule type" value="Genomic_DNA"/>
</dbReference>
<organism evidence="2 3">
    <name type="scientific">Paraconiothyrium brasiliense</name>
    <dbReference type="NCBI Taxonomy" id="300254"/>
    <lineage>
        <taxon>Eukaryota</taxon>
        <taxon>Fungi</taxon>
        <taxon>Dikarya</taxon>
        <taxon>Ascomycota</taxon>
        <taxon>Pezizomycotina</taxon>
        <taxon>Dothideomycetes</taxon>
        <taxon>Pleosporomycetidae</taxon>
        <taxon>Pleosporales</taxon>
        <taxon>Massarineae</taxon>
        <taxon>Didymosphaeriaceae</taxon>
        <taxon>Paraconiothyrium</taxon>
    </lineage>
</organism>
<dbReference type="InterPro" id="IPR002347">
    <property type="entry name" value="SDR_fam"/>
</dbReference>
<dbReference type="PANTHER" id="PTHR45458:SF3">
    <property type="entry name" value="CHAIN DEHYDROGENASE (ATSC), PUTATIVE-RELATED"/>
    <property type="match status" value="1"/>
</dbReference>
<evidence type="ECO:0000256" key="1">
    <source>
        <dbReference type="ARBA" id="ARBA00022857"/>
    </source>
</evidence>
<dbReference type="PROSITE" id="PS00061">
    <property type="entry name" value="ADH_SHORT"/>
    <property type="match status" value="1"/>
</dbReference>
<keyword evidence="1" id="KW-0521">NADP</keyword>
<dbReference type="SUPFAM" id="SSF51735">
    <property type="entry name" value="NAD(P)-binding Rossmann-fold domains"/>
    <property type="match status" value="1"/>
</dbReference>
<evidence type="ECO:0000313" key="2">
    <source>
        <dbReference type="EMBL" id="KAL1610534.1"/>
    </source>
</evidence>
<dbReference type="InterPro" id="IPR052184">
    <property type="entry name" value="SDR_enzymes"/>
</dbReference>
<reference evidence="2 3" key="1">
    <citation type="submission" date="2024-02" db="EMBL/GenBank/DDBJ databases">
        <title>De novo assembly and annotation of 12 fungi associated with fruit tree decline syndrome in Ontario, Canada.</title>
        <authorList>
            <person name="Sulman M."/>
            <person name="Ellouze W."/>
            <person name="Ilyukhin E."/>
        </authorList>
    </citation>
    <scope>NUCLEOTIDE SEQUENCE [LARGE SCALE GENOMIC DNA]</scope>
    <source>
        <strain evidence="2 3">M42-189</strain>
    </source>
</reference>
<comment type="caution">
    <text evidence="2">The sequence shown here is derived from an EMBL/GenBank/DDBJ whole genome shotgun (WGS) entry which is preliminary data.</text>
</comment>
<sequence>MPVYVIVGASRGLGYQFLKTISEQDPSNIVIGTARTVEKAQEKVKNDGLKNVHIVHGDMDDHASLTAAAKKTAEISGGVVDYLIVNGAYFAIPALLNAADDYVGKEDLFLDELRQIMHTNVAGTLFAFNAFMPLVLKSSIKRVAAISSAAADKNYIFEGEDKISLHYATSKAALNTLVAKFAARYKDDGVLFVSISPGWVDTHAEDDIPKELLDKVTEPLYRFDKGLKGPLTPVQSVEKCLKVIDGLKKEQNGEFLSQHGNKVWLVTK</sequence>
<dbReference type="PRINTS" id="PR00081">
    <property type="entry name" value="GDHRDH"/>
</dbReference>
<dbReference type="InterPro" id="IPR036291">
    <property type="entry name" value="NAD(P)-bd_dom_sf"/>
</dbReference>
<evidence type="ECO:0000313" key="3">
    <source>
        <dbReference type="Proteomes" id="UP001521785"/>
    </source>
</evidence>